<keyword evidence="9" id="KW-1185">Reference proteome</keyword>
<dbReference type="GO" id="GO:1990063">
    <property type="term" value="C:Bam protein complex"/>
    <property type="evidence" value="ECO:0007669"/>
    <property type="project" value="TreeGrafter"/>
</dbReference>
<evidence type="ECO:0000256" key="5">
    <source>
        <dbReference type="ARBA" id="ARBA00023288"/>
    </source>
</evidence>
<keyword evidence="1 6" id="KW-0732">Signal</keyword>
<comment type="subcellular location">
    <subcellularLocation>
        <location evidence="6">Cell outer membrane</location>
    </subcellularLocation>
</comment>
<comment type="subunit">
    <text evidence="6">Part of the Bam complex.</text>
</comment>
<name>A0A2S9QCS3_9HYPH</name>
<gene>
    <name evidence="6" type="primary">bamD</name>
    <name evidence="8" type="ORF">C5L14_10890</name>
</gene>
<feature type="signal peptide" evidence="6">
    <location>
        <begin position="1"/>
        <end position="31"/>
    </location>
</feature>
<dbReference type="InterPro" id="IPR011990">
    <property type="entry name" value="TPR-like_helical_dom_sf"/>
</dbReference>
<evidence type="ECO:0000256" key="1">
    <source>
        <dbReference type="ARBA" id="ARBA00022729"/>
    </source>
</evidence>
<evidence type="ECO:0000256" key="6">
    <source>
        <dbReference type="HAMAP-Rule" id="MF_00922"/>
    </source>
</evidence>
<sequence length="288" mass="32622" precursor="true">MPLRSLSSSRAVATRLAVRAVAIALMASPLAACGFWDDDPGYQTQATDPPDLLYNQGLVAMKGGDYSKASKRFEALDKQYPQTEWQKKAILMMAYSNYTSGNYDDAITSSRRYVTLWPTDKDAAYMTYIWANSQYKQIPDITRDQDRASQALAGFEKVVTDYPKSEYVSDSKFKIQVVRDQLAGKEMEIGRFYQKQQNYAAAVNRYKAVVKDYAQTRQIEEALSRLTECYMALGLSSEAQTAAAILGHNYPNSQWYKDAYTLVKSHGLEPREDTDSWLSRTFRNAITL</sequence>
<dbReference type="PANTHER" id="PTHR37423:SF1">
    <property type="entry name" value="OUTER MEMBRANE PROTEIN ASSEMBLY FACTOR BAMD"/>
    <property type="match status" value="1"/>
</dbReference>
<dbReference type="InterPro" id="IPR017689">
    <property type="entry name" value="BamD"/>
</dbReference>
<dbReference type="GO" id="GO:0051205">
    <property type="term" value="P:protein insertion into membrane"/>
    <property type="evidence" value="ECO:0007669"/>
    <property type="project" value="UniProtKB-UniRule"/>
</dbReference>
<feature type="chain" id="PRO_5015793054" description="Outer membrane protein assembly factor BamD" evidence="6">
    <location>
        <begin position="32"/>
        <end position="288"/>
    </location>
</feature>
<dbReference type="InterPro" id="IPR039565">
    <property type="entry name" value="BamD-like"/>
</dbReference>
<keyword evidence="4 6" id="KW-0998">Cell outer membrane</keyword>
<evidence type="ECO:0000256" key="2">
    <source>
        <dbReference type="ARBA" id="ARBA00023136"/>
    </source>
</evidence>
<dbReference type="HAMAP" id="MF_00922">
    <property type="entry name" value="OM_assembly_BamD"/>
    <property type="match status" value="1"/>
</dbReference>
<dbReference type="AlphaFoldDB" id="A0A2S9QCS3"/>
<comment type="function">
    <text evidence="6">Part of the outer membrane protein assembly complex, which is involved in assembly and insertion of beta-barrel proteins into the outer membrane.</text>
</comment>
<accession>A0A2S9QCS3</accession>
<evidence type="ECO:0000313" key="9">
    <source>
        <dbReference type="Proteomes" id="UP000237682"/>
    </source>
</evidence>
<feature type="domain" description="Outer membrane lipoprotein BamD-like" evidence="7">
    <location>
        <begin position="49"/>
        <end position="243"/>
    </location>
</feature>
<dbReference type="OrthoDB" id="9804044at2"/>
<keyword evidence="3" id="KW-0564">Palmitate</keyword>
<evidence type="ECO:0000256" key="3">
    <source>
        <dbReference type="ARBA" id="ARBA00023139"/>
    </source>
</evidence>
<dbReference type="PANTHER" id="PTHR37423">
    <property type="entry name" value="SOLUBLE LYTIC MUREIN TRANSGLYCOSYLASE-RELATED"/>
    <property type="match status" value="1"/>
</dbReference>
<dbReference type="SUPFAM" id="SSF48452">
    <property type="entry name" value="TPR-like"/>
    <property type="match status" value="2"/>
</dbReference>
<dbReference type="Proteomes" id="UP000237682">
    <property type="component" value="Unassembled WGS sequence"/>
</dbReference>
<keyword evidence="2 6" id="KW-0472">Membrane</keyword>
<protein>
    <recommendedName>
        <fullName evidence="6">Outer membrane protein assembly factor BamD</fullName>
    </recommendedName>
</protein>
<organism evidence="8 9">
    <name type="scientific">Labrys okinawensis</name>
    <dbReference type="NCBI Taxonomy" id="346911"/>
    <lineage>
        <taxon>Bacteria</taxon>
        <taxon>Pseudomonadati</taxon>
        <taxon>Pseudomonadota</taxon>
        <taxon>Alphaproteobacteria</taxon>
        <taxon>Hyphomicrobiales</taxon>
        <taxon>Xanthobacteraceae</taxon>
        <taxon>Labrys</taxon>
    </lineage>
</organism>
<evidence type="ECO:0000313" key="8">
    <source>
        <dbReference type="EMBL" id="PRH87144.1"/>
    </source>
</evidence>
<evidence type="ECO:0000259" key="7">
    <source>
        <dbReference type="Pfam" id="PF13525"/>
    </source>
</evidence>
<comment type="caution">
    <text evidence="8">The sequence shown here is derived from an EMBL/GenBank/DDBJ whole genome shotgun (WGS) entry which is preliminary data.</text>
</comment>
<keyword evidence="5" id="KW-0449">Lipoprotein</keyword>
<dbReference type="NCBIfam" id="TIGR03302">
    <property type="entry name" value="OM_YfiO"/>
    <property type="match status" value="1"/>
</dbReference>
<dbReference type="Gene3D" id="1.25.40.10">
    <property type="entry name" value="Tetratricopeptide repeat domain"/>
    <property type="match status" value="1"/>
</dbReference>
<dbReference type="Pfam" id="PF13525">
    <property type="entry name" value="YfiO"/>
    <property type="match status" value="1"/>
</dbReference>
<evidence type="ECO:0000256" key="4">
    <source>
        <dbReference type="ARBA" id="ARBA00023237"/>
    </source>
</evidence>
<comment type="similarity">
    <text evidence="6">Belongs to the BamD family.</text>
</comment>
<proteinExistence type="inferred from homology"/>
<dbReference type="GO" id="GO:0043165">
    <property type="term" value="P:Gram-negative-bacterium-type cell outer membrane assembly"/>
    <property type="evidence" value="ECO:0007669"/>
    <property type="project" value="UniProtKB-UniRule"/>
</dbReference>
<reference evidence="8 9" key="1">
    <citation type="submission" date="2018-02" db="EMBL/GenBank/DDBJ databases">
        <title>Whole genome sequencing of endophytic bacterium.</title>
        <authorList>
            <person name="Eedara R."/>
            <person name="Podile A.R."/>
        </authorList>
    </citation>
    <scope>NUCLEOTIDE SEQUENCE [LARGE SCALE GENOMIC DNA]</scope>
    <source>
        <strain evidence="8 9">RP1T</strain>
    </source>
</reference>
<dbReference type="RefSeq" id="WP_105862084.1">
    <property type="nucleotide sequence ID" value="NZ_PUEJ01000004.1"/>
</dbReference>
<dbReference type="EMBL" id="PUEJ01000004">
    <property type="protein sequence ID" value="PRH87144.1"/>
    <property type="molecule type" value="Genomic_DNA"/>
</dbReference>
<dbReference type="CDD" id="cd15830">
    <property type="entry name" value="BamD"/>
    <property type="match status" value="1"/>
</dbReference>